<dbReference type="AlphaFoldDB" id="A0A329YE42"/>
<sequence length="66" mass="6868">MFKYFPANYVCNLSVDLSIPCDQNGGGAPLDRPCCLHAALAAIYSVPTASGISTFRSAVTSNTTPA</sequence>
<dbReference type="EMBL" id="QMKK01000032">
    <property type="protein sequence ID" value="RAX41178.1"/>
    <property type="molecule type" value="Genomic_DNA"/>
</dbReference>
<evidence type="ECO:0000313" key="1">
    <source>
        <dbReference type="EMBL" id="RAX41178.1"/>
    </source>
</evidence>
<comment type="caution">
    <text evidence="1">The sequence shown here is derived from an EMBL/GenBank/DDBJ whole genome shotgun (WGS) entry which is preliminary data.</text>
</comment>
<name>A0A329YE42_RHITR</name>
<dbReference type="Proteomes" id="UP000251205">
    <property type="component" value="Unassembled WGS sequence"/>
</dbReference>
<reference evidence="1 2" key="1">
    <citation type="submission" date="2018-06" db="EMBL/GenBank/DDBJ databases">
        <title>Whole Genome Sequence of an efficient microsymbiont, Rhizobium tropici.</title>
        <authorList>
            <person name="Srinivasan R."/>
            <person name="Singh H.V."/>
            <person name="Srivastava R."/>
            <person name="Kumari B."/>
            <person name="Radhakrishna A."/>
        </authorList>
    </citation>
    <scope>NUCLEOTIDE SEQUENCE [LARGE SCALE GENOMIC DNA]</scope>
    <source>
        <strain evidence="1 2">IGFRI Rhizo-19</strain>
    </source>
</reference>
<protein>
    <submittedName>
        <fullName evidence="1">Uncharacterized protein</fullName>
    </submittedName>
</protein>
<accession>A0A329YE42</accession>
<proteinExistence type="predicted"/>
<gene>
    <name evidence="1" type="ORF">DQ393_12995</name>
</gene>
<evidence type="ECO:0000313" key="2">
    <source>
        <dbReference type="Proteomes" id="UP000251205"/>
    </source>
</evidence>
<organism evidence="1 2">
    <name type="scientific">Rhizobium tropici</name>
    <dbReference type="NCBI Taxonomy" id="398"/>
    <lineage>
        <taxon>Bacteria</taxon>
        <taxon>Pseudomonadati</taxon>
        <taxon>Pseudomonadota</taxon>
        <taxon>Alphaproteobacteria</taxon>
        <taxon>Hyphomicrobiales</taxon>
        <taxon>Rhizobiaceae</taxon>
        <taxon>Rhizobium/Agrobacterium group</taxon>
        <taxon>Rhizobium</taxon>
    </lineage>
</organism>